<feature type="domain" description="DUF7619" evidence="6">
    <location>
        <begin position="673"/>
        <end position="806"/>
    </location>
</feature>
<dbReference type="Gene3D" id="3.80.10.10">
    <property type="entry name" value="Ribonuclease Inhibitor"/>
    <property type="match status" value="2"/>
</dbReference>
<dbReference type="SUPFAM" id="SSF52058">
    <property type="entry name" value="L domain-like"/>
    <property type="match status" value="1"/>
</dbReference>
<keyword evidence="1" id="KW-0433">Leucine-rich repeat</keyword>
<dbReference type="InterPro" id="IPR026444">
    <property type="entry name" value="Secre_tail"/>
</dbReference>
<evidence type="ECO:0000313" key="8">
    <source>
        <dbReference type="Proteomes" id="UP000515808"/>
    </source>
</evidence>
<gene>
    <name evidence="7" type="ORF">H9W90_06075</name>
</gene>
<feature type="region of interest" description="Disordered" evidence="4">
    <location>
        <begin position="893"/>
        <end position="919"/>
    </location>
</feature>
<dbReference type="GO" id="GO:0035591">
    <property type="term" value="F:signaling adaptor activity"/>
    <property type="evidence" value="ECO:0007669"/>
    <property type="project" value="TreeGrafter"/>
</dbReference>
<protein>
    <submittedName>
        <fullName evidence="7">T9SS type A sorting domain-containing protein</fullName>
    </submittedName>
</protein>
<proteinExistence type="predicted"/>
<dbReference type="PANTHER" id="PTHR47566:SF1">
    <property type="entry name" value="PROTEIN NUD1"/>
    <property type="match status" value="1"/>
</dbReference>
<evidence type="ECO:0000256" key="1">
    <source>
        <dbReference type="ARBA" id="ARBA00022614"/>
    </source>
</evidence>
<dbReference type="InterPro" id="IPR055353">
    <property type="entry name" value="DUF7619"/>
</dbReference>
<evidence type="ECO:0000259" key="6">
    <source>
        <dbReference type="Pfam" id="PF24595"/>
    </source>
</evidence>
<dbReference type="KEGG" id="ppec:H9W90_06075"/>
<keyword evidence="2" id="KW-0732">Signal</keyword>
<reference evidence="7 8" key="1">
    <citation type="submission" date="2020-08" db="EMBL/GenBank/DDBJ databases">
        <title>Polaribacter sp. L12M9 isolated from gut of the Korean scallop.</title>
        <authorList>
            <person name="Jeong Y.S."/>
        </authorList>
    </citation>
    <scope>NUCLEOTIDE SEQUENCE [LARGE SCALE GENOMIC DNA]</scope>
    <source>
        <strain evidence="7 8">L12M9</strain>
    </source>
</reference>
<evidence type="ECO:0000256" key="3">
    <source>
        <dbReference type="ARBA" id="ARBA00022737"/>
    </source>
</evidence>
<dbReference type="Proteomes" id="UP000515808">
    <property type="component" value="Chromosome"/>
</dbReference>
<keyword evidence="3" id="KW-0677">Repeat</keyword>
<dbReference type="Pfam" id="PF18962">
    <property type="entry name" value="Por_Secre_tail"/>
    <property type="match status" value="1"/>
</dbReference>
<evidence type="ECO:0000259" key="5">
    <source>
        <dbReference type="Pfam" id="PF18962"/>
    </source>
</evidence>
<dbReference type="EMBL" id="CP060695">
    <property type="protein sequence ID" value="QNM86683.1"/>
    <property type="molecule type" value="Genomic_DNA"/>
</dbReference>
<dbReference type="Pfam" id="PF24595">
    <property type="entry name" value="DUF7619"/>
    <property type="match status" value="1"/>
</dbReference>
<dbReference type="InterPro" id="IPR032675">
    <property type="entry name" value="LRR_dom_sf"/>
</dbReference>
<dbReference type="RefSeq" id="WP_187483559.1">
    <property type="nucleotide sequence ID" value="NZ_CP060695.1"/>
</dbReference>
<dbReference type="InterPro" id="IPR052574">
    <property type="entry name" value="CDIRP"/>
</dbReference>
<dbReference type="PANTHER" id="PTHR47566">
    <property type="match status" value="1"/>
</dbReference>
<evidence type="ECO:0000256" key="4">
    <source>
        <dbReference type="SAM" id="MobiDB-lite"/>
    </source>
</evidence>
<dbReference type="NCBIfam" id="TIGR04183">
    <property type="entry name" value="Por_Secre_tail"/>
    <property type="match status" value="1"/>
</dbReference>
<evidence type="ECO:0000313" key="7">
    <source>
        <dbReference type="EMBL" id="QNM86683.1"/>
    </source>
</evidence>
<keyword evidence="8" id="KW-1185">Reference proteome</keyword>
<name>A0A7G9LDI4_9FLAO</name>
<accession>A0A7G9LDI4</accession>
<sequence>MKHQLLKNYVLLFSIFITTTLISQNVNIPDYEFKQALLNYSPAIDTNNDNQISLQEAAAVTVLNISGYQSIEDIGGLCPDPNDPNCIGGGGGIISFGISDFTGIEAFTNLTSLTCNNNELISLDVSTLTSLTYLDCSNNINSMVTLEYYPGIGTLVLPTSGTIETLICNNNDLSTLDTSSQTALITLNTSFNRLLSLTLPTTNTLTSLNSSRNQLTTLDVSLNTSLVSLTCDNNNINNLALPNTNTLTFLNCQRNQITTLDTSNYTSLTSLICDNNYINNLILPNTNTLKTLKCFVNQIPSLDVSNNAGLTHLDCRNNPLTTLDVLQNIALTTINCSSTQLTNLDLTNNTLLTTLACGGNQIIDLDLSRQTSLNTLYCNNNQLTSLNIKNGNNTALSSNRYNTTNNPNLNLICVDDISYANSTFINKDAQSYYSDICSFIPTNSNTITGTVSFDFDANGCDPLDTKSINTKLTSSSTNTSNVTFTDANGQYLMYTQEANNTLDIFTNLPSFFTVTPTTQNVNFTGSGATQNIDFCITANAVVNDVKVSILPYSESRPGFQTNLRIYYENLGSTILSGDINLTFDDSKEVFISATETVVNQTTNSLSWNYTNLKPFEKKYIDVIFEINRPTDAVNPVNNGDILSYSCVINPTSGDANPTDNTANLDDTTIGSYDPNDIIALEGNFIDENEVSNYLNYRIRFQNTGTASAINIVVKNELDTDLDWDSFEPITASHDYRISINDDNKVDFIFENIHLADSTSNEPVSHGWIYYKIKPKSTFAIGDVIDNTANIYFDFNPPVITNTYQTQIAEPVIPSVPDLKAKVYPNPTRRFATIKVNLKGKLKVYNKYGVLVYKHRLKKGKNNFDFGWLPKGRYFLKIKSKDQIIHKKLVIKRRGNGHGHGHGHGNHNNSHGRHCNHNND</sequence>
<feature type="domain" description="Secretion system C-terminal sorting" evidence="5">
    <location>
        <begin position="822"/>
        <end position="890"/>
    </location>
</feature>
<dbReference type="AlphaFoldDB" id="A0A7G9LDI4"/>
<evidence type="ECO:0000256" key="2">
    <source>
        <dbReference type="ARBA" id="ARBA00022729"/>
    </source>
</evidence>
<organism evidence="7 8">
    <name type="scientific">Polaribacter pectinis</name>
    <dbReference type="NCBI Taxonomy" id="2738844"/>
    <lineage>
        <taxon>Bacteria</taxon>
        <taxon>Pseudomonadati</taxon>
        <taxon>Bacteroidota</taxon>
        <taxon>Flavobacteriia</taxon>
        <taxon>Flavobacteriales</taxon>
        <taxon>Flavobacteriaceae</taxon>
    </lineage>
</organism>